<gene>
    <name evidence="3" type="ORF">KSP39_PZI015473</name>
</gene>
<dbReference type="Pfam" id="PF07876">
    <property type="entry name" value="Dabb"/>
    <property type="match status" value="2"/>
</dbReference>
<evidence type="ECO:0000256" key="1">
    <source>
        <dbReference type="ARBA" id="ARBA00011738"/>
    </source>
</evidence>
<dbReference type="AlphaFoldDB" id="A0AAP0G1G7"/>
<feature type="domain" description="Stress-response A/B barrel" evidence="2">
    <location>
        <begin position="66"/>
        <end position="163"/>
    </location>
</feature>
<evidence type="ECO:0000313" key="4">
    <source>
        <dbReference type="Proteomes" id="UP001418222"/>
    </source>
</evidence>
<evidence type="ECO:0000313" key="3">
    <source>
        <dbReference type="EMBL" id="KAK8933213.1"/>
    </source>
</evidence>
<name>A0AAP0G1G7_9ASPA</name>
<comment type="caution">
    <text evidence="3">The sequence shown here is derived from an EMBL/GenBank/DDBJ whole genome shotgun (WGS) entry which is preliminary data.</text>
</comment>
<dbReference type="InterPro" id="IPR044662">
    <property type="entry name" value="HS1/DABB1-like"/>
</dbReference>
<dbReference type="InterPro" id="IPR013097">
    <property type="entry name" value="Dabb"/>
</dbReference>
<dbReference type="InterPro" id="IPR011008">
    <property type="entry name" value="Dimeric_a/b-barrel"/>
</dbReference>
<organism evidence="3 4">
    <name type="scientific">Platanthera zijinensis</name>
    <dbReference type="NCBI Taxonomy" id="2320716"/>
    <lineage>
        <taxon>Eukaryota</taxon>
        <taxon>Viridiplantae</taxon>
        <taxon>Streptophyta</taxon>
        <taxon>Embryophyta</taxon>
        <taxon>Tracheophyta</taxon>
        <taxon>Spermatophyta</taxon>
        <taxon>Magnoliopsida</taxon>
        <taxon>Liliopsida</taxon>
        <taxon>Asparagales</taxon>
        <taxon>Orchidaceae</taxon>
        <taxon>Orchidoideae</taxon>
        <taxon>Orchideae</taxon>
        <taxon>Orchidinae</taxon>
        <taxon>Platanthera</taxon>
    </lineage>
</organism>
<dbReference type="PANTHER" id="PTHR33178">
    <property type="match status" value="1"/>
</dbReference>
<dbReference type="Gene3D" id="3.30.70.100">
    <property type="match status" value="2"/>
</dbReference>
<reference evidence="3 4" key="1">
    <citation type="journal article" date="2022" name="Nat. Plants">
        <title>Genomes of leafy and leafless Platanthera orchids illuminate the evolution of mycoheterotrophy.</title>
        <authorList>
            <person name="Li M.H."/>
            <person name="Liu K.W."/>
            <person name="Li Z."/>
            <person name="Lu H.C."/>
            <person name="Ye Q.L."/>
            <person name="Zhang D."/>
            <person name="Wang J.Y."/>
            <person name="Li Y.F."/>
            <person name="Zhong Z.M."/>
            <person name="Liu X."/>
            <person name="Yu X."/>
            <person name="Liu D.K."/>
            <person name="Tu X.D."/>
            <person name="Liu B."/>
            <person name="Hao Y."/>
            <person name="Liao X.Y."/>
            <person name="Jiang Y.T."/>
            <person name="Sun W.H."/>
            <person name="Chen J."/>
            <person name="Chen Y.Q."/>
            <person name="Ai Y."/>
            <person name="Zhai J.W."/>
            <person name="Wu S.S."/>
            <person name="Zhou Z."/>
            <person name="Hsiao Y.Y."/>
            <person name="Wu W.L."/>
            <person name="Chen Y.Y."/>
            <person name="Lin Y.F."/>
            <person name="Hsu J.L."/>
            <person name="Li C.Y."/>
            <person name="Wang Z.W."/>
            <person name="Zhao X."/>
            <person name="Zhong W.Y."/>
            <person name="Ma X.K."/>
            <person name="Ma L."/>
            <person name="Huang J."/>
            <person name="Chen G.Z."/>
            <person name="Huang M.Z."/>
            <person name="Huang L."/>
            <person name="Peng D.H."/>
            <person name="Luo Y.B."/>
            <person name="Zou S.Q."/>
            <person name="Chen S.P."/>
            <person name="Lan S."/>
            <person name="Tsai W.C."/>
            <person name="Van de Peer Y."/>
            <person name="Liu Z.J."/>
        </authorList>
    </citation>
    <scope>NUCLEOTIDE SEQUENCE [LARGE SCALE GENOMIC DNA]</scope>
    <source>
        <strain evidence="3">Lor287</strain>
    </source>
</reference>
<dbReference type="PROSITE" id="PS51502">
    <property type="entry name" value="S_R_A_B_BARREL"/>
    <property type="match status" value="2"/>
</dbReference>
<feature type="domain" description="Stress-response A/B barrel" evidence="2">
    <location>
        <begin position="178"/>
        <end position="268"/>
    </location>
</feature>
<comment type="subunit">
    <text evidence="1">Homodimer.</text>
</comment>
<protein>
    <recommendedName>
        <fullName evidence="2">Stress-response A/B barrel domain-containing protein</fullName>
    </recommendedName>
</protein>
<dbReference type="PANTHER" id="PTHR33178:SF3">
    <property type="entry name" value="STRESS-RESPONSE A_B BARREL DOMAIN-CONTAINING PROTEIN UP3"/>
    <property type="match status" value="1"/>
</dbReference>
<keyword evidence="4" id="KW-1185">Reference proteome</keyword>
<proteinExistence type="predicted"/>
<accession>A0AAP0G1G7</accession>
<dbReference type="EMBL" id="JBBWWQ010000013">
    <property type="protein sequence ID" value="KAK8933213.1"/>
    <property type="molecule type" value="Genomic_DNA"/>
</dbReference>
<dbReference type="SMART" id="SM00886">
    <property type="entry name" value="Dabb"/>
    <property type="match status" value="2"/>
</dbReference>
<sequence>MPNLKTFTYLHRSVSLSKPLLPSSFPPPILPRRFLPLRLAVAGATSSSVSTFSSSSTANMPPISVVEHVVLFKVRDSTDPSLTEAMIANLRSLASLGIASYLTAGPILRRRSSAAEAFGFTHLLFSRYSSKADLATYSAHPSHLAVVKENVFPICDDVMAVDWIAEVDVDAAPLPGSLARLTLAKPRIGTAAAELVKAIDGIRGSVPDSVQVSYGENFSPARAKGYEVGFISVFPGLDEAEAIEGNEEVEKQKEKVRPLLESAVVLDYLVPSPVSCN</sequence>
<dbReference type="Proteomes" id="UP001418222">
    <property type="component" value="Unassembled WGS sequence"/>
</dbReference>
<dbReference type="SUPFAM" id="SSF54909">
    <property type="entry name" value="Dimeric alpha+beta barrel"/>
    <property type="match status" value="2"/>
</dbReference>
<evidence type="ECO:0000259" key="2">
    <source>
        <dbReference type="PROSITE" id="PS51502"/>
    </source>
</evidence>